<evidence type="ECO:0000256" key="3">
    <source>
        <dbReference type="ARBA" id="ARBA00022692"/>
    </source>
</evidence>
<keyword evidence="8" id="KW-1185">Reference proteome</keyword>
<reference evidence="7 8" key="1">
    <citation type="journal article" date="2019" name="Int. J. Syst. Evol. Microbiol.">
        <title>The Global Catalogue of Microorganisms (GCM) 10K type strain sequencing project: providing services to taxonomists for standard genome sequencing and annotation.</title>
        <authorList>
            <consortium name="The Broad Institute Genomics Platform"/>
            <consortium name="The Broad Institute Genome Sequencing Center for Infectious Disease"/>
            <person name="Wu L."/>
            <person name="Ma J."/>
        </authorList>
    </citation>
    <scope>NUCLEOTIDE SEQUENCE [LARGE SCALE GENOMIC DNA]</scope>
    <source>
        <strain evidence="7 8">JCM 9933</strain>
    </source>
</reference>
<evidence type="ECO:0000256" key="1">
    <source>
        <dbReference type="ARBA" id="ARBA00004651"/>
    </source>
</evidence>
<sequence length="204" mass="20060">MTEEALSLSGVWALVLASAVLMGSPGPSTMSVVAVGAAFGFRRSLGYVAGLILGTTAVLLAVAAGIVAVLLSIPGLAPALTGASVAYMLFLAVQIARAPPLSRQSPAVAPPSLSGGMLLAMANPKAYAAIAAVFGGATLTGAPPATEAPLKVAILATMIVVIHVGWLLAGASLSRVLQNPAASRLANLAFAGALVAAGVFTVLH</sequence>
<evidence type="ECO:0000313" key="7">
    <source>
        <dbReference type="EMBL" id="GAA0603760.1"/>
    </source>
</evidence>
<dbReference type="Pfam" id="PF01810">
    <property type="entry name" value="LysE"/>
    <property type="match status" value="1"/>
</dbReference>
<evidence type="ECO:0000256" key="4">
    <source>
        <dbReference type="ARBA" id="ARBA00022989"/>
    </source>
</evidence>
<feature type="transmembrane region" description="Helical" evidence="6">
    <location>
        <begin position="45"/>
        <end position="70"/>
    </location>
</feature>
<dbReference type="PANTHER" id="PTHR30086">
    <property type="entry name" value="ARGININE EXPORTER PROTEIN ARGO"/>
    <property type="match status" value="1"/>
</dbReference>
<proteinExistence type="predicted"/>
<dbReference type="PANTHER" id="PTHR30086:SF20">
    <property type="entry name" value="ARGININE EXPORTER PROTEIN ARGO-RELATED"/>
    <property type="match status" value="1"/>
</dbReference>
<gene>
    <name evidence="7" type="ORF">GCM10009416_46720</name>
</gene>
<keyword evidence="3 6" id="KW-0812">Transmembrane</keyword>
<feature type="transmembrane region" description="Helical" evidence="6">
    <location>
        <begin position="185"/>
        <end position="203"/>
    </location>
</feature>
<keyword evidence="2" id="KW-1003">Cell membrane</keyword>
<comment type="subcellular location">
    <subcellularLocation>
        <location evidence="1">Cell membrane</location>
        <topology evidence="1">Multi-pass membrane protein</topology>
    </subcellularLocation>
</comment>
<evidence type="ECO:0000256" key="6">
    <source>
        <dbReference type="SAM" id="Phobius"/>
    </source>
</evidence>
<organism evidence="7 8">
    <name type="scientific">Craurococcus roseus</name>
    <dbReference type="NCBI Taxonomy" id="77585"/>
    <lineage>
        <taxon>Bacteria</taxon>
        <taxon>Pseudomonadati</taxon>
        <taxon>Pseudomonadota</taxon>
        <taxon>Alphaproteobacteria</taxon>
        <taxon>Acetobacterales</taxon>
        <taxon>Acetobacteraceae</taxon>
        <taxon>Craurococcus</taxon>
    </lineage>
</organism>
<name>A0ABN1G439_9PROT</name>
<feature type="transmembrane region" description="Helical" evidence="6">
    <location>
        <begin position="6"/>
        <end position="24"/>
    </location>
</feature>
<keyword evidence="5 6" id="KW-0472">Membrane</keyword>
<comment type="caution">
    <text evidence="7">The sequence shown here is derived from an EMBL/GenBank/DDBJ whole genome shotgun (WGS) entry which is preliminary data.</text>
</comment>
<dbReference type="EMBL" id="BAAAFZ010000092">
    <property type="protein sequence ID" value="GAA0603760.1"/>
    <property type="molecule type" value="Genomic_DNA"/>
</dbReference>
<feature type="transmembrane region" description="Helical" evidence="6">
    <location>
        <begin position="76"/>
        <end position="96"/>
    </location>
</feature>
<accession>A0ABN1G439</accession>
<feature type="transmembrane region" description="Helical" evidence="6">
    <location>
        <begin position="126"/>
        <end position="146"/>
    </location>
</feature>
<dbReference type="InterPro" id="IPR001123">
    <property type="entry name" value="LeuE-type"/>
</dbReference>
<dbReference type="Proteomes" id="UP001501588">
    <property type="component" value="Unassembled WGS sequence"/>
</dbReference>
<protein>
    <submittedName>
        <fullName evidence="7">LysE family translocator</fullName>
    </submittedName>
</protein>
<dbReference type="RefSeq" id="WP_343897844.1">
    <property type="nucleotide sequence ID" value="NZ_BAAAFZ010000092.1"/>
</dbReference>
<evidence type="ECO:0000313" key="8">
    <source>
        <dbReference type="Proteomes" id="UP001501588"/>
    </source>
</evidence>
<evidence type="ECO:0000256" key="5">
    <source>
        <dbReference type="ARBA" id="ARBA00023136"/>
    </source>
</evidence>
<feature type="transmembrane region" description="Helical" evidence="6">
    <location>
        <begin position="152"/>
        <end position="173"/>
    </location>
</feature>
<evidence type="ECO:0000256" key="2">
    <source>
        <dbReference type="ARBA" id="ARBA00022475"/>
    </source>
</evidence>
<keyword evidence="4 6" id="KW-1133">Transmembrane helix</keyword>